<evidence type="ECO:0000256" key="5">
    <source>
        <dbReference type="SAM" id="SignalP"/>
    </source>
</evidence>
<proteinExistence type="predicted"/>
<sequence>MVALCLLVGGLLSTAAVGFARPANHPISLNLVDADLRDALTMLFRDTDKNFVLAADADPATRVTMKLVGVDFETALQSILRQAGLRAQVAGDVYTILPAPTTRRIEHERETPVDERETPVRHDIGPPLRHDDNTFETSTGEGAEKVTETIKLLYGDAVEIATLFGGPVASGRFSNGYRTGYDSPYRGSWNDPYRGYQQRGSVYRDYRSGSDAYRGYDTSRYAYPNYRSGADTYRGYESRRDIRRRYPTGTGTYY</sequence>
<feature type="chain" id="PRO_5006640198" description="Secretin/TonB short N-terminal domain-containing protein" evidence="5">
    <location>
        <begin position="21"/>
        <end position="254"/>
    </location>
</feature>
<evidence type="ECO:0000256" key="1">
    <source>
        <dbReference type="ARBA" id="ARBA00022448"/>
    </source>
</evidence>
<keyword evidence="5" id="KW-0732">Signal</keyword>
<dbReference type="AlphaFoldDB" id="A0A0S7XRG4"/>
<feature type="compositionally biased region" description="Basic and acidic residues" evidence="4">
    <location>
        <begin position="108"/>
        <end position="133"/>
    </location>
</feature>
<name>A0A0S7XRG4_9BACT</name>
<protein>
    <recommendedName>
        <fullName evidence="6">Secretin/TonB short N-terminal domain-containing protein</fullName>
    </recommendedName>
</protein>
<dbReference type="EMBL" id="LIZY01000015">
    <property type="protein sequence ID" value="KPJ64633.1"/>
    <property type="molecule type" value="Genomic_DNA"/>
</dbReference>
<evidence type="ECO:0000256" key="2">
    <source>
        <dbReference type="ARBA" id="ARBA00023136"/>
    </source>
</evidence>
<feature type="domain" description="Secretin/TonB short N-terminal" evidence="6">
    <location>
        <begin position="50"/>
        <end position="99"/>
    </location>
</feature>
<comment type="caution">
    <text evidence="7">The sequence shown here is derived from an EMBL/GenBank/DDBJ whole genome shotgun (WGS) entry which is preliminary data.</text>
</comment>
<keyword evidence="1" id="KW-0813">Transport</keyword>
<evidence type="ECO:0000313" key="8">
    <source>
        <dbReference type="Proteomes" id="UP000052020"/>
    </source>
</evidence>
<keyword evidence="3" id="KW-0998">Cell outer membrane</keyword>
<evidence type="ECO:0000259" key="6">
    <source>
        <dbReference type="Pfam" id="PF07660"/>
    </source>
</evidence>
<feature type="region of interest" description="Disordered" evidence="4">
    <location>
        <begin position="108"/>
        <end position="141"/>
    </location>
</feature>
<gene>
    <name evidence="7" type="ORF">AMK68_01095</name>
</gene>
<evidence type="ECO:0000256" key="3">
    <source>
        <dbReference type="ARBA" id="ARBA00023237"/>
    </source>
</evidence>
<dbReference type="Gene3D" id="3.30.1370.130">
    <property type="match status" value="1"/>
</dbReference>
<feature type="signal peptide" evidence="5">
    <location>
        <begin position="1"/>
        <end position="20"/>
    </location>
</feature>
<evidence type="ECO:0000313" key="7">
    <source>
        <dbReference type="EMBL" id="KPJ64633.1"/>
    </source>
</evidence>
<evidence type="ECO:0000256" key="4">
    <source>
        <dbReference type="SAM" id="MobiDB-lite"/>
    </source>
</evidence>
<accession>A0A0S7XRG4</accession>
<reference evidence="7 8" key="1">
    <citation type="journal article" date="2015" name="Microbiome">
        <title>Genomic resolution of linkages in carbon, nitrogen, and sulfur cycling among widespread estuary sediment bacteria.</title>
        <authorList>
            <person name="Baker B.J."/>
            <person name="Lazar C.S."/>
            <person name="Teske A.P."/>
            <person name="Dick G.J."/>
        </authorList>
    </citation>
    <scope>NUCLEOTIDE SEQUENCE [LARGE SCALE GENOMIC DNA]</scope>
    <source>
        <strain evidence="7">DG_56</strain>
    </source>
</reference>
<dbReference type="Pfam" id="PF07660">
    <property type="entry name" value="STN"/>
    <property type="match status" value="1"/>
</dbReference>
<organism evidence="7 8">
    <name type="scientific">candidate division KD3-62 bacterium DG_56</name>
    <dbReference type="NCBI Taxonomy" id="1704032"/>
    <lineage>
        <taxon>Bacteria</taxon>
        <taxon>candidate division KD3-62</taxon>
    </lineage>
</organism>
<dbReference type="Proteomes" id="UP000052020">
    <property type="component" value="Unassembled WGS sequence"/>
</dbReference>
<dbReference type="InterPro" id="IPR011662">
    <property type="entry name" value="Secretin/TonB_short_N"/>
</dbReference>
<dbReference type="GO" id="GO:0019867">
    <property type="term" value="C:outer membrane"/>
    <property type="evidence" value="ECO:0007669"/>
    <property type="project" value="InterPro"/>
</dbReference>
<keyword evidence="2" id="KW-0472">Membrane</keyword>